<reference evidence="1 2" key="1">
    <citation type="submission" date="2018-01" db="EMBL/GenBank/DDBJ databases">
        <title>Complete genome sequence of Streptomyces lunaelactis MM109T, a Ferroverdin A producer isolated from cave moonmilk deposits.</title>
        <authorList>
            <person name="Naome A."/>
            <person name="Martinet L."/>
            <person name="Maciejewska M."/>
            <person name="Anderssen S."/>
            <person name="Adam D."/>
            <person name="Tenconi E."/>
            <person name="Deflandre B."/>
            <person name="Arguelles-Arias A."/>
            <person name="Calusinska M."/>
            <person name="Copieters W."/>
            <person name="Karim L."/>
            <person name="Hanikenne M."/>
            <person name="Baurain D."/>
            <person name="van Wezel G."/>
            <person name="Smargiasso N."/>
            <person name="de Pauw E."/>
            <person name="Delfosse P."/>
            <person name="Rigali S."/>
        </authorList>
    </citation>
    <scope>NUCLEOTIDE SEQUENCE [LARGE SCALE GENOMIC DNA]</scope>
    <source>
        <strain evidence="1 2">MM109</strain>
    </source>
</reference>
<keyword evidence="2" id="KW-1185">Reference proteome</keyword>
<sequence>MVYDIAAAERELGYRPVTTYEDSLAATVEWLVEQLHGKEWTDAFPKMAAQYAPFGDLFGYADEDAWLEQHGRGAK</sequence>
<dbReference type="InterPro" id="IPR036291">
    <property type="entry name" value="NAD(P)-bd_dom_sf"/>
</dbReference>
<organism evidence="1 2">
    <name type="scientific">Streptomyces lunaelactis</name>
    <dbReference type="NCBI Taxonomy" id="1535768"/>
    <lineage>
        <taxon>Bacteria</taxon>
        <taxon>Bacillati</taxon>
        <taxon>Actinomycetota</taxon>
        <taxon>Actinomycetes</taxon>
        <taxon>Kitasatosporales</taxon>
        <taxon>Streptomycetaceae</taxon>
        <taxon>Streptomyces</taxon>
    </lineage>
</organism>
<protein>
    <submittedName>
        <fullName evidence="1">Uncharacterized protein</fullName>
    </submittedName>
</protein>
<proteinExistence type="predicted"/>
<dbReference type="EMBL" id="CP026304">
    <property type="protein sequence ID" value="AVZ71729.1"/>
    <property type="molecule type" value="Genomic_DNA"/>
</dbReference>
<accession>A0A2R4SXZ4</accession>
<dbReference type="SUPFAM" id="SSF51735">
    <property type="entry name" value="NAD(P)-binding Rossmann-fold domains"/>
    <property type="match status" value="1"/>
</dbReference>
<dbReference type="KEGG" id="slk:SLUN_05515"/>
<dbReference type="AlphaFoldDB" id="A0A2R4SXZ4"/>
<gene>
    <name evidence="1" type="ORF">SLUN_05515</name>
</gene>
<evidence type="ECO:0000313" key="2">
    <source>
        <dbReference type="Proteomes" id="UP000244201"/>
    </source>
</evidence>
<name>A0A2R4SXZ4_9ACTN</name>
<dbReference type="Proteomes" id="UP000244201">
    <property type="component" value="Chromosome"/>
</dbReference>
<evidence type="ECO:0000313" key="1">
    <source>
        <dbReference type="EMBL" id="AVZ71729.1"/>
    </source>
</evidence>